<keyword evidence="1" id="KW-0472">Membrane</keyword>
<gene>
    <name evidence="2" type="ORF">WAE58_08740</name>
</gene>
<feature type="transmembrane region" description="Helical" evidence="1">
    <location>
        <begin position="130"/>
        <end position="149"/>
    </location>
</feature>
<keyword evidence="1" id="KW-1133">Transmembrane helix</keyword>
<proteinExistence type="predicted"/>
<organism evidence="2 3">
    <name type="scientific">Pedobacter panaciterrae</name>
    <dbReference type="NCBI Taxonomy" id="363849"/>
    <lineage>
        <taxon>Bacteria</taxon>
        <taxon>Pseudomonadati</taxon>
        <taxon>Bacteroidota</taxon>
        <taxon>Sphingobacteriia</taxon>
        <taxon>Sphingobacteriales</taxon>
        <taxon>Sphingobacteriaceae</taxon>
        <taxon>Pedobacter</taxon>
    </lineage>
</organism>
<comment type="caution">
    <text evidence="2">The sequence shown here is derived from an EMBL/GenBank/DDBJ whole genome shotgun (WGS) entry which is preliminary data.</text>
</comment>
<dbReference type="RefSeq" id="WP_288879303.1">
    <property type="nucleotide sequence ID" value="NZ_CBFGNQ010000002.1"/>
</dbReference>
<keyword evidence="1" id="KW-0812">Transmembrane</keyword>
<evidence type="ECO:0000313" key="3">
    <source>
        <dbReference type="Proteomes" id="UP001378956"/>
    </source>
</evidence>
<protein>
    <recommendedName>
        <fullName evidence="4">DUF4115 domain-containing protein</fullName>
    </recommendedName>
</protein>
<sequence>MDSNSVRPVNQSFFKALDLCCQKITEKMGDKAITEWRIEDYNRLSSQLGKQTGVYLSVNTLKRIFGRLKTPQRYFPQKATRDALSQFIGYRDWQEFELVFATLKIENVTSISTDQENDIEVPKDTKVPRLVVAIFAALVLVILAIVFFWKNTAESMQVKLVCENPFGSVPHTAVFKLNSKVSFDENEEYQVDFMDEALVSSIKGKNKITKFFRNPGVVYATLLYHNKPIDTASAYMQTKGWVANSGNDTSRAFPIAGLKSLDPKNIYVSPKQLDSAGLDTHKPFVVGFSNIKPSHINGDNFSFSCKIFAEQSRPGTQCVETTIIILGEKHRHLLKLNRRSCVAFSEYKFSEVRVLGSEQFLGALAFNPENGGEVMIKVENKQASVVLNGKKVLFTKYQRSIGKVMGIKILFNGIGKAVSPELHDLSTHETF</sequence>
<name>A0ABU8NJX1_9SPHI</name>
<accession>A0ABU8NJX1</accession>
<dbReference type="Proteomes" id="UP001378956">
    <property type="component" value="Unassembled WGS sequence"/>
</dbReference>
<evidence type="ECO:0000256" key="1">
    <source>
        <dbReference type="SAM" id="Phobius"/>
    </source>
</evidence>
<evidence type="ECO:0000313" key="2">
    <source>
        <dbReference type="EMBL" id="MEJ2902512.1"/>
    </source>
</evidence>
<dbReference type="EMBL" id="JBBEUB010000002">
    <property type="protein sequence ID" value="MEJ2902512.1"/>
    <property type="molecule type" value="Genomic_DNA"/>
</dbReference>
<keyword evidence="3" id="KW-1185">Reference proteome</keyword>
<reference evidence="2 3" key="1">
    <citation type="submission" date="2024-03" db="EMBL/GenBank/DDBJ databases">
        <title>Sequence of Lycoming College Course Isolates.</title>
        <authorList>
            <person name="Plotts O."/>
            <person name="Newman J."/>
        </authorList>
    </citation>
    <scope>NUCLEOTIDE SEQUENCE [LARGE SCALE GENOMIC DNA]</scope>
    <source>
        <strain evidence="2 3">CJB-3</strain>
    </source>
</reference>
<evidence type="ECO:0008006" key="4">
    <source>
        <dbReference type="Google" id="ProtNLM"/>
    </source>
</evidence>